<evidence type="ECO:0000313" key="2">
    <source>
        <dbReference type="EMBL" id="PBK68266.1"/>
    </source>
</evidence>
<proteinExistence type="predicted"/>
<feature type="region of interest" description="Disordered" evidence="1">
    <location>
        <begin position="85"/>
        <end position="130"/>
    </location>
</feature>
<organism evidence="2 3">
    <name type="scientific">Armillaria solidipes</name>
    <dbReference type="NCBI Taxonomy" id="1076256"/>
    <lineage>
        <taxon>Eukaryota</taxon>
        <taxon>Fungi</taxon>
        <taxon>Dikarya</taxon>
        <taxon>Basidiomycota</taxon>
        <taxon>Agaricomycotina</taxon>
        <taxon>Agaricomycetes</taxon>
        <taxon>Agaricomycetidae</taxon>
        <taxon>Agaricales</taxon>
        <taxon>Marasmiineae</taxon>
        <taxon>Physalacriaceae</taxon>
        <taxon>Armillaria</taxon>
    </lineage>
</organism>
<dbReference type="EMBL" id="KZ293433">
    <property type="protein sequence ID" value="PBK68266.1"/>
    <property type="molecule type" value="Genomic_DNA"/>
</dbReference>
<dbReference type="Proteomes" id="UP000218334">
    <property type="component" value="Unassembled WGS sequence"/>
</dbReference>
<feature type="compositionally biased region" description="Polar residues" evidence="1">
    <location>
        <begin position="106"/>
        <end position="124"/>
    </location>
</feature>
<accession>A0A2H3BZ04</accession>
<keyword evidence="3" id="KW-1185">Reference proteome</keyword>
<reference evidence="3" key="1">
    <citation type="journal article" date="2017" name="Nat. Ecol. Evol.">
        <title>Genome expansion and lineage-specific genetic innovations in the forest pathogenic fungi Armillaria.</title>
        <authorList>
            <person name="Sipos G."/>
            <person name="Prasanna A.N."/>
            <person name="Walter M.C."/>
            <person name="O'Connor E."/>
            <person name="Balint B."/>
            <person name="Krizsan K."/>
            <person name="Kiss B."/>
            <person name="Hess J."/>
            <person name="Varga T."/>
            <person name="Slot J."/>
            <person name="Riley R."/>
            <person name="Boka B."/>
            <person name="Rigling D."/>
            <person name="Barry K."/>
            <person name="Lee J."/>
            <person name="Mihaltcheva S."/>
            <person name="LaButti K."/>
            <person name="Lipzen A."/>
            <person name="Waldron R."/>
            <person name="Moloney N.M."/>
            <person name="Sperisen C."/>
            <person name="Kredics L."/>
            <person name="Vagvoelgyi C."/>
            <person name="Patrignani A."/>
            <person name="Fitzpatrick D."/>
            <person name="Nagy I."/>
            <person name="Doyle S."/>
            <person name="Anderson J.B."/>
            <person name="Grigoriev I.V."/>
            <person name="Gueldener U."/>
            <person name="Muensterkoetter M."/>
            <person name="Nagy L.G."/>
        </authorList>
    </citation>
    <scope>NUCLEOTIDE SEQUENCE [LARGE SCALE GENOMIC DNA]</scope>
    <source>
        <strain evidence="3">28-4</strain>
    </source>
</reference>
<name>A0A2H3BZ04_9AGAR</name>
<protein>
    <submittedName>
        <fullName evidence="2">Uncharacterized protein</fullName>
    </submittedName>
</protein>
<evidence type="ECO:0000313" key="3">
    <source>
        <dbReference type="Proteomes" id="UP000218334"/>
    </source>
</evidence>
<dbReference type="AlphaFoldDB" id="A0A2H3BZ04"/>
<gene>
    <name evidence="2" type="ORF">ARMSODRAFT_976103</name>
</gene>
<evidence type="ECO:0000256" key="1">
    <source>
        <dbReference type="SAM" id="MobiDB-lite"/>
    </source>
</evidence>
<sequence length="198" mass="22854">MSKAGYRKIVCSSHKLGNSLQSGKRYTEIGTADANGKERIQEKNYLYQEHKSMSYGTVMRTTEEQERKERIYICINGVTWKNHIKPKQYAPQTHPRRHPNKPEYSMGSTPSNTCHTPLTPQQTPRVWRDGGDIDRRARRLPERAMCSPHAEAVKGREPNNEWRRSQGRETSLWLWQAIDPGSCHVTGLSISREKYTGE</sequence>